<reference evidence="1" key="1">
    <citation type="submission" date="2018-11" db="EMBL/GenBank/DDBJ databases">
        <authorList>
            <consortium name="Genoscope - CEA"/>
            <person name="William W."/>
        </authorList>
    </citation>
    <scope>NUCLEOTIDE SEQUENCE</scope>
</reference>
<evidence type="ECO:0000313" key="1">
    <source>
        <dbReference type="EMBL" id="VDC86899.1"/>
    </source>
</evidence>
<name>A0A3P6ABY6_BRAOL</name>
<dbReference type="EMBL" id="LR031872">
    <property type="protein sequence ID" value="VDC86899.1"/>
    <property type="molecule type" value="Genomic_DNA"/>
</dbReference>
<organism evidence="1">
    <name type="scientific">Brassica oleracea</name>
    <name type="common">Wild cabbage</name>
    <dbReference type="NCBI Taxonomy" id="3712"/>
    <lineage>
        <taxon>Eukaryota</taxon>
        <taxon>Viridiplantae</taxon>
        <taxon>Streptophyta</taxon>
        <taxon>Embryophyta</taxon>
        <taxon>Tracheophyta</taxon>
        <taxon>Spermatophyta</taxon>
        <taxon>Magnoliopsida</taxon>
        <taxon>eudicotyledons</taxon>
        <taxon>Gunneridae</taxon>
        <taxon>Pentapetalae</taxon>
        <taxon>rosids</taxon>
        <taxon>malvids</taxon>
        <taxon>Brassicales</taxon>
        <taxon>Brassicaceae</taxon>
        <taxon>Brassiceae</taxon>
        <taxon>Brassica</taxon>
    </lineage>
</organism>
<protein>
    <submittedName>
        <fullName evidence="1">Uncharacterized protein</fullName>
    </submittedName>
</protein>
<accession>A0A3P6ABY6</accession>
<sequence>MVKGCEHTYWYTILESYLGFFEMITSDWVLCSTIWNFMCL</sequence>
<proteinExistence type="predicted"/>
<dbReference type="AlphaFoldDB" id="A0A3P6ABY6"/>
<gene>
    <name evidence="1" type="ORF">BOLC3T13576H</name>
</gene>